<dbReference type="FunFam" id="1.25.50.20:FF:000001">
    <property type="entry name" value="Aminopeptidase"/>
    <property type="match status" value="1"/>
</dbReference>
<keyword evidence="17 24" id="KW-0472">Membrane</keyword>
<dbReference type="Gene3D" id="2.60.40.1730">
    <property type="entry name" value="tricorn interacting facor f3 domain"/>
    <property type="match status" value="1"/>
</dbReference>
<dbReference type="Gene3D" id="1.10.390.10">
    <property type="entry name" value="Neutral Protease Domain 2"/>
    <property type="match status" value="1"/>
</dbReference>
<dbReference type="InterPro" id="IPR024571">
    <property type="entry name" value="ERAP1-like_C_dom"/>
</dbReference>
<evidence type="ECO:0000256" key="13">
    <source>
        <dbReference type="ARBA" id="ARBA00022837"/>
    </source>
</evidence>
<keyword evidence="9 24" id="KW-0812">Transmembrane</keyword>
<proteinExistence type="inferred from homology"/>
<evidence type="ECO:0000256" key="15">
    <source>
        <dbReference type="ARBA" id="ARBA00022989"/>
    </source>
</evidence>
<comment type="subcellular location">
    <subcellularLocation>
        <location evidence="2">Cell membrane</location>
        <topology evidence="2">Single-pass type II membrane protein</topology>
    </subcellularLocation>
</comment>
<dbReference type="GO" id="GO:0006508">
    <property type="term" value="P:proteolysis"/>
    <property type="evidence" value="ECO:0007669"/>
    <property type="project" value="UniProtKB-KW"/>
</dbReference>
<evidence type="ECO:0000256" key="9">
    <source>
        <dbReference type="ARBA" id="ARBA00022692"/>
    </source>
</evidence>
<dbReference type="GO" id="GO:0005737">
    <property type="term" value="C:cytoplasm"/>
    <property type="evidence" value="ECO:0007669"/>
    <property type="project" value="TreeGrafter"/>
</dbReference>
<dbReference type="Pfam" id="PF17900">
    <property type="entry name" value="Peptidase_M1_N"/>
    <property type="match status" value="1"/>
</dbReference>
<evidence type="ECO:0000256" key="16">
    <source>
        <dbReference type="ARBA" id="ARBA00023049"/>
    </source>
</evidence>
<dbReference type="FunFam" id="1.10.390.10:FF:000001">
    <property type="entry name" value="Aminopeptidase"/>
    <property type="match status" value="1"/>
</dbReference>
<name>A0A6S7HJY2_PARCT</name>
<feature type="non-terminal residue" evidence="28">
    <location>
        <position position="1"/>
    </location>
</feature>
<dbReference type="GO" id="GO:0042277">
    <property type="term" value="F:peptide binding"/>
    <property type="evidence" value="ECO:0007669"/>
    <property type="project" value="TreeGrafter"/>
</dbReference>
<evidence type="ECO:0000313" key="29">
    <source>
        <dbReference type="Proteomes" id="UP001152795"/>
    </source>
</evidence>
<feature type="transmembrane region" description="Helical" evidence="24">
    <location>
        <begin position="141"/>
        <end position="161"/>
    </location>
</feature>
<dbReference type="AlphaFoldDB" id="A0A6S7HJY2"/>
<evidence type="ECO:0000256" key="7">
    <source>
        <dbReference type="ARBA" id="ARBA00022475"/>
    </source>
</evidence>
<dbReference type="InterPro" id="IPR001930">
    <property type="entry name" value="Peptidase_M1"/>
</dbReference>
<dbReference type="PANTHER" id="PTHR11533">
    <property type="entry name" value="PROTEASE M1 ZINC METALLOPROTEASE"/>
    <property type="match status" value="1"/>
</dbReference>
<comment type="cofactor">
    <cofactor evidence="21">
        <name>Zn(2+)</name>
        <dbReference type="ChEBI" id="CHEBI:29105"/>
    </cofactor>
    <text evidence="21">Binds 1 zinc ion per subunit.</text>
</comment>
<keyword evidence="6 28" id="KW-0031">Aminopeptidase</keyword>
<keyword evidence="13" id="KW-0106">Calcium</keyword>
<dbReference type="OrthoDB" id="5970200at2759"/>
<dbReference type="FunFam" id="2.60.40.1910:FF:000006">
    <property type="entry name" value="Aminopeptidase"/>
    <property type="match status" value="1"/>
</dbReference>
<evidence type="ECO:0000259" key="25">
    <source>
        <dbReference type="Pfam" id="PF01433"/>
    </source>
</evidence>
<keyword evidence="18" id="KW-1015">Disulfide bond</keyword>
<evidence type="ECO:0000256" key="18">
    <source>
        <dbReference type="ARBA" id="ARBA00023157"/>
    </source>
</evidence>
<sequence length="1083" mass="123540">IKYIEISRLYKKGLTFETSVLERTIISSYSFGLKSEDYQFASVSSFGPFAELLKSSSRACWNTQHLSFILAQVCYVMKFRIQRQSNPLSMHRILVTESITTMSVDNPTCEHSEGAKKFGTMESQEPISFTNSSKSKKREPILIIILLVLFVISLAFIILYAQEKDDNDSSEGSSGHQGGGTVTPTTLPNETKPTSTPTYVTTTTLPNATTPAPTSEPDYGPGPWTNVRLPTYFKPHHYDLELVVNLEPKLIFSGDVSVNVTLSQETPYMYLHTNKLNISNPTLKKDDTVIKLKRHFWYKKNEFYVMEAEQNLTSGVYVISMEFIGKLDDDLKGLYRSTYKNQNGTKVTIATTQLQPTDARKAFPCFDEPSFKATFTVTMVRPKDMISISNMPQIGSEKRSDSMVADHYEKTVIMPTYLLAFIVCDFGYLQDYAGEQNASMKYYATKGQLDQAEYARSVGGPILSHFEEYFNISYPLPKADMIAVPDFAAGAMENWGLIIYRETAMLFKDGQSSEGNRERIVQVIAHELAHMWFGNLVTTAWWDDLWLNEGFASFVEYIGVNHIHPDWNMNDMFVNLDMKNAFRLDALVTSHPILLPVNHPDEINEIFDSISYNKGATIIRMLQYFLTEKIFKNGLINYLNAHAYGNAKTKDLWNYLTMASKAGGKDINVAEVMDTWTLQMGFPVVNVTENSGNIILTQQRFLSDPDANISNTKFTSDYGYKWHIPFTIAVGQKQDNSEVKTVGFEGLIWMNRTSDETTVPNKTWDPNTQWVKGNIGQTGYYRVNYPTKNWELLAQQLQYNHSVFSLGDRAGLILDAFALADAGLLEFKYALNMTKYLEKETNFIPWDSGYSSLSSLTSILPKSEKIYTGLRNYRFKLMKPNFDRLGFFDNGTHLEKYLRVDAVYTACGVRNKVCMDKTKELFDKWIRNESHPVPPDLRSAVYLYGMTQSGVKEWDITFERLQKTNVASERRKLMYGLAGTPEPWILNRYLQYAFDEKKIKSQDTSAVLSYVANVNPIGRHFAWNFLKEMWPTILEKYGKGFGFSINRFVNGVASSFSTEWELKEVISTSAPQSENHFHCHQRH</sequence>
<feature type="active site" description="Proton acceptor" evidence="20">
    <location>
        <position position="527"/>
    </location>
</feature>
<dbReference type="GO" id="GO:0008270">
    <property type="term" value="F:zinc ion binding"/>
    <property type="evidence" value="ECO:0007669"/>
    <property type="project" value="InterPro"/>
</dbReference>
<keyword evidence="11" id="KW-0378">Hydrolase</keyword>
<keyword evidence="10 21" id="KW-0479">Metal-binding</keyword>
<feature type="compositionally biased region" description="Low complexity" evidence="23">
    <location>
        <begin position="191"/>
        <end position="213"/>
    </location>
</feature>
<dbReference type="EMBL" id="CACRXK020005224">
    <property type="protein sequence ID" value="CAB4005514.1"/>
    <property type="molecule type" value="Genomic_DNA"/>
</dbReference>
<dbReference type="Gene3D" id="1.25.50.20">
    <property type="match status" value="1"/>
</dbReference>
<dbReference type="GO" id="GO:0004230">
    <property type="term" value="F:glutamyl aminopeptidase activity"/>
    <property type="evidence" value="ECO:0007669"/>
    <property type="project" value="UniProtKB-EC"/>
</dbReference>
<dbReference type="PANTHER" id="PTHR11533:SF276">
    <property type="entry name" value="GLUTAMYL AMINOPEPTIDASE"/>
    <property type="match status" value="1"/>
</dbReference>
<gene>
    <name evidence="28" type="ORF">PACLA_8A008485</name>
</gene>
<accession>A0A6S7HJY2</accession>
<feature type="binding site" evidence="21">
    <location>
        <position position="530"/>
    </location>
    <ligand>
        <name>Zn(2+)</name>
        <dbReference type="ChEBI" id="CHEBI:29105"/>
        <note>catalytic</note>
    </ligand>
</feature>
<comment type="similarity">
    <text evidence="3">Belongs to the peptidase M1 family.</text>
</comment>
<dbReference type="GO" id="GO:0005886">
    <property type="term" value="C:plasma membrane"/>
    <property type="evidence" value="ECO:0007669"/>
    <property type="project" value="UniProtKB-SubCell"/>
</dbReference>
<keyword evidence="8" id="KW-0645">Protease</keyword>
<comment type="catalytic activity">
    <reaction evidence="1">
        <text>Release of N-terminal glutamate (and to a lesser extent aspartate) from a peptide.</text>
        <dbReference type="EC" id="3.4.11.7"/>
    </reaction>
</comment>
<dbReference type="CDD" id="cd09601">
    <property type="entry name" value="M1_APN-Q_like"/>
    <property type="match status" value="1"/>
</dbReference>
<keyword evidence="14" id="KW-0735">Signal-anchor</keyword>
<evidence type="ECO:0000256" key="3">
    <source>
        <dbReference type="ARBA" id="ARBA00010136"/>
    </source>
</evidence>
<dbReference type="FunFam" id="2.60.40.1730:FF:000012">
    <property type="entry name" value="Aminopeptidase N"/>
    <property type="match status" value="1"/>
</dbReference>
<keyword evidence="29" id="KW-1185">Reference proteome</keyword>
<evidence type="ECO:0000256" key="1">
    <source>
        <dbReference type="ARBA" id="ARBA00001703"/>
    </source>
</evidence>
<keyword evidence="7" id="KW-1003">Cell membrane</keyword>
<comment type="subunit">
    <text evidence="4">Homodimer; disulfide-linked.</text>
</comment>
<comment type="caution">
    <text evidence="28">The sequence shown here is derived from an EMBL/GenBank/DDBJ whole genome shotgun (WGS) entry which is preliminary data.</text>
</comment>
<feature type="domain" description="Aminopeptidase N-like N-terminal" evidence="27">
    <location>
        <begin position="234"/>
        <end position="418"/>
    </location>
</feature>
<dbReference type="Gene3D" id="2.60.40.1910">
    <property type="match status" value="1"/>
</dbReference>
<keyword evidence="12 21" id="KW-0862">Zinc</keyword>
<evidence type="ECO:0000256" key="11">
    <source>
        <dbReference type="ARBA" id="ARBA00022801"/>
    </source>
</evidence>
<evidence type="ECO:0000256" key="10">
    <source>
        <dbReference type="ARBA" id="ARBA00022723"/>
    </source>
</evidence>
<dbReference type="EC" id="3.4.11.7" evidence="5"/>
<evidence type="ECO:0000256" key="4">
    <source>
        <dbReference type="ARBA" id="ARBA00011748"/>
    </source>
</evidence>
<dbReference type="InterPro" id="IPR042097">
    <property type="entry name" value="Aminopeptidase_N-like_N_sf"/>
</dbReference>
<feature type="domain" description="ERAP1-like C-terminal" evidence="26">
    <location>
        <begin position="770"/>
        <end position="1068"/>
    </location>
</feature>
<keyword evidence="19" id="KW-0325">Glycoprotein</keyword>
<evidence type="ECO:0000256" key="12">
    <source>
        <dbReference type="ARBA" id="ARBA00022833"/>
    </source>
</evidence>
<organism evidence="28 29">
    <name type="scientific">Paramuricea clavata</name>
    <name type="common">Red gorgonian</name>
    <name type="synonym">Violescent sea-whip</name>
    <dbReference type="NCBI Taxonomy" id="317549"/>
    <lineage>
        <taxon>Eukaryota</taxon>
        <taxon>Metazoa</taxon>
        <taxon>Cnidaria</taxon>
        <taxon>Anthozoa</taxon>
        <taxon>Octocorallia</taxon>
        <taxon>Malacalcyonacea</taxon>
        <taxon>Plexauridae</taxon>
        <taxon>Paramuricea</taxon>
    </lineage>
</organism>
<evidence type="ECO:0000256" key="24">
    <source>
        <dbReference type="SAM" id="Phobius"/>
    </source>
</evidence>
<dbReference type="SUPFAM" id="SSF55486">
    <property type="entry name" value="Metalloproteases ('zincins'), catalytic domain"/>
    <property type="match status" value="1"/>
</dbReference>
<dbReference type="InterPro" id="IPR014782">
    <property type="entry name" value="Peptidase_M1_dom"/>
</dbReference>
<dbReference type="GO" id="GO:0005615">
    <property type="term" value="C:extracellular space"/>
    <property type="evidence" value="ECO:0007669"/>
    <property type="project" value="TreeGrafter"/>
</dbReference>
<protein>
    <recommendedName>
        <fullName evidence="5">glutamyl aminopeptidase</fullName>
        <ecNumber evidence="5">3.4.11.7</ecNumber>
    </recommendedName>
</protein>
<evidence type="ECO:0000256" key="2">
    <source>
        <dbReference type="ARBA" id="ARBA00004401"/>
    </source>
</evidence>
<dbReference type="InterPro" id="IPR027268">
    <property type="entry name" value="Peptidase_M4/M1_CTD_sf"/>
</dbReference>
<evidence type="ECO:0000256" key="17">
    <source>
        <dbReference type="ARBA" id="ARBA00023136"/>
    </source>
</evidence>
<evidence type="ECO:0000256" key="6">
    <source>
        <dbReference type="ARBA" id="ARBA00022438"/>
    </source>
</evidence>
<dbReference type="Proteomes" id="UP001152795">
    <property type="component" value="Unassembled WGS sequence"/>
</dbReference>
<dbReference type="PRINTS" id="PR00756">
    <property type="entry name" value="ALADIPTASE"/>
</dbReference>
<evidence type="ECO:0000256" key="22">
    <source>
        <dbReference type="PIRSR" id="PIRSR634016-4"/>
    </source>
</evidence>
<dbReference type="InterPro" id="IPR050344">
    <property type="entry name" value="Peptidase_M1_aminopeptidases"/>
</dbReference>
<dbReference type="InterPro" id="IPR045357">
    <property type="entry name" value="Aminopeptidase_N-like_N"/>
</dbReference>
<evidence type="ECO:0000256" key="19">
    <source>
        <dbReference type="ARBA" id="ARBA00023180"/>
    </source>
</evidence>
<evidence type="ECO:0000256" key="5">
    <source>
        <dbReference type="ARBA" id="ARBA00012567"/>
    </source>
</evidence>
<evidence type="ECO:0000256" key="20">
    <source>
        <dbReference type="PIRSR" id="PIRSR634016-1"/>
    </source>
</evidence>
<evidence type="ECO:0000313" key="28">
    <source>
        <dbReference type="EMBL" id="CAB4005514.1"/>
    </source>
</evidence>
<evidence type="ECO:0000259" key="27">
    <source>
        <dbReference type="Pfam" id="PF17900"/>
    </source>
</evidence>
<dbReference type="InterPro" id="IPR034016">
    <property type="entry name" value="M1_APN-typ"/>
</dbReference>
<keyword evidence="15 24" id="KW-1133">Transmembrane helix</keyword>
<dbReference type="SUPFAM" id="SSF63737">
    <property type="entry name" value="Leukotriene A4 hydrolase N-terminal domain"/>
    <property type="match status" value="1"/>
</dbReference>
<feature type="region of interest" description="Disordered" evidence="23">
    <location>
        <begin position="167"/>
        <end position="221"/>
    </location>
</feature>
<feature type="domain" description="Peptidase M1 membrane alanine aminopeptidase" evidence="25">
    <location>
        <begin position="460"/>
        <end position="676"/>
    </location>
</feature>
<evidence type="ECO:0000256" key="14">
    <source>
        <dbReference type="ARBA" id="ARBA00022968"/>
    </source>
</evidence>
<feature type="binding site" evidence="21">
    <location>
        <position position="526"/>
    </location>
    <ligand>
        <name>Zn(2+)</name>
        <dbReference type="ChEBI" id="CHEBI:29105"/>
        <note>catalytic</note>
    </ligand>
</feature>
<dbReference type="GO" id="GO:0043171">
    <property type="term" value="P:peptide catabolic process"/>
    <property type="evidence" value="ECO:0007669"/>
    <property type="project" value="TreeGrafter"/>
</dbReference>
<dbReference type="Pfam" id="PF11838">
    <property type="entry name" value="ERAP1_C"/>
    <property type="match status" value="1"/>
</dbReference>
<evidence type="ECO:0000256" key="21">
    <source>
        <dbReference type="PIRSR" id="PIRSR634016-3"/>
    </source>
</evidence>
<reference evidence="28" key="1">
    <citation type="submission" date="2020-04" db="EMBL/GenBank/DDBJ databases">
        <authorList>
            <person name="Alioto T."/>
            <person name="Alioto T."/>
            <person name="Gomez Garrido J."/>
        </authorList>
    </citation>
    <scope>NUCLEOTIDE SEQUENCE</scope>
    <source>
        <strain evidence="28">A484AB</strain>
    </source>
</reference>
<evidence type="ECO:0000259" key="26">
    <source>
        <dbReference type="Pfam" id="PF11838"/>
    </source>
</evidence>
<evidence type="ECO:0000256" key="23">
    <source>
        <dbReference type="SAM" id="MobiDB-lite"/>
    </source>
</evidence>
<dbReference type="Pfam" id="PF01433">
    <property type="entry name" value="Peptidase_M1"/>
    <property type="match status" value="1"/>
</dbReference>
<feature type="binding site" evidence="21">
    <location>
        <position position="549"/>
    </location>
    <ligand>
        <name>Zn(2+)</name>
        <dbReference type="ChEBI" id="CHEBI:29105"/>
        <note>catalytic</note>
    </ligand>
</feature>
<evidence type="ECO:0000256" key="8">
    <source>
        <dbReference type="ARBA" id="ARBA00022670"/>
    </source>
</evidence>
<keyword evidence="16" id="KW-0482">Metalloprotease</keyword>
<dbReference type="GO" id="GO:0070006">
    <property type="term" value="F:metalloaminopeptidase activity"/>
    <property type="evidence" value="ECO:0007669"/>
    <property type="project" value="TreeGrafter"/>
</dbReference>
<feature type="site" description="Transition state stabilizer" evidence="22">
    <location>
        <position position="612"/>
    </location>
</feature>